<feature type="region of interest" description="Disordered" evidence="1">
    <location>
        <begin position="256"/>
        <end position="287"/>
    </location>
</feature>
<comment type="caution">
    <text evidence="2">The sequence shown here is derived from an EMBL/GenBank/DDBJ whole genome shotgun (WGS) entry which is preliminary data.</text>
</comment>
<feature type="compositionally biased region" description="Pro residues" evidence="1">
    <location>
        <begin position="1"/>
        <end position="198"/>
    </location>
</feature>
<evidence type="ECO:0000313" key="2">
    <source>
        <dbReference type="EMBL" id="KAL1530893.1"/>
    </source>
</evidence>
<gene>
    <name evidence="2" type="ORF">AB1Y20_001784</name>
</gene>
<dbReference type="AlphaFoldDB" id="A0AB34KCQ6"/>
<dbReference type="Proteomes" id="UP001515480">
    <property type="component" value="Unassembled WGS sequence"/>
</dbReference>
<proteinExistence type="predicted"/>
<evidence type="ECO:0000313" key="3">
    <source>
        <dbReference type="Proteomes" id="UP001515480"/>
    </source>
</evidence>
<sequence>MPSPHLHPTFTPPPPHLHPTFTPPSPHLHPTFTPPSPHLHPTFTPPSPHLHPTFTPPSPHLHPTSTPPPPHLHPTSTPPPPHLHPTSTPPPPHLHPTSTPPSPHLHPTFTPPSPHLHPTFTPPSPHLHPTFTPPSPHLHPTFTPPPPHLHPTSTPPPPHLHPTSTPPSPHLHPTSTPPPPHLHPTFTPSPPTIRPPSCPHLSLHAYTRQDRATRMRTPSPVCTTAASSLGIDKWFGRQLAPLPAACAAPCDCRAAPRHAPAPPSRRGARQLQAAPPRRAPAECVRSPAHARRYDADGRAVPPPPPDGSGGALLEAYPPRACNLTCDRLVSAVVLQPVSPEGLHDRITVFAALANLAHSLCAHFVAPPPCRLLRASHNFNRPVGCDVPWSRYLGLAYLFPREGEPHAPIPLPAARWRRPAGAAVIDEASDEAGAQYAAAARFAAHGEPFEWRIRRPLSAFSKAFEALQTSARPAGCSHWPPRVSASSRAAAKACNFVTGEKAHSATALRWARAFLSAQGLGVAFGAVHVRTQASACNDSIPSLVSAHVKRQLPDARMPVVFFSNSGRPSYLSEIQRMLYPRRVVFADAVLRQMDAELREDNYLVFATERAIASKAERAFQIGYKPCGRVINGWAGTWHP</sequence>
<protein>
    <recommendedName>
        <fullName evidence="4">O-fucosyltransferase family protein</fullName>
    </recommendedName>
</protein>
<accession>A0AB34KCQ6</accession>
<evidence type="ECO:0000256" key="1">
    <source>
        <dbReference type="SAM" id="MobiDB-lite"/>
    </source>
</evidence>
<keyword evidence="3" id="KW-1185">Reference proteome</keyword>
<organism evidence="2 3">
    <name type="scientific">Prymnesium parvum</name>
    <name type="common">Toxic golden alga</name>
    <dbReference type="NCBI Taxonomy" id="97485"/>
    <lineage>
        <taxon>Eukaryota</taxon>
        <taxon>Haptista</taxon>
        <taxon>Haptophyta</taxon>
        <taxon>Prymnesiophyceae</taxon>
        <taxon>Prymnesiales</taxon>
        <taxon>Prymnesiaceae</taxon>
        <taxon>Prymnesium</taxon>
    </lineage>
</organism>
<feature type="region of interest" description="Disordered" evidence="1">
    <location>
        <begin position="292"/>
        <end position="311"/>
    </location>
</feature>
<dbReference type="EMBL" id="JBGBPQ010000001">
    <property type="protein sequence ID" value="KAL1530893.1"/>
    <property type="molecule type" value="Genomic_DNA"/>
</dbReference>
<reference evidence="2 3" key="1">
    <citation type="journal article" date="2024" name="Science">
        <title>Giant polyketide synthase enzymes in the biosynthesis of giant marine polyether toxins.</title>
        <authorList>
            <person name="Fallon T.R."/>
            <person name="Shende V.V."/>
            <person name="Wierzbicki I.H."/>
            <person name="Pendleton A.L."/>
            <person name="Watervoot N.F."/>
            <person name="Auber R.P."/>
            <person name="Gonzalez D.J."/>
            <person name="Wisecaver J.H."/>
            <person name="Moore B.S."/>
        </authorList>
    </citation>
    <scope>NUCLEOTIDE SEQUENCE [LARGE SCALE GENOMIC DNA]</scope>
    <source>
        <strain evidence="2 3">12B1</strain>
    </source>
</reference>
<evidence type="ECO:0008006" key="4">
    <source>
        <dbReference type="Google" id="ProtNLM"/>
    </source>
</evidence>
<feature type="region of interest" description="Disordered" evidence="1">
    <location>
        <begin position="1"/>
        <end position="201"/>
    </location>
</feature>
<name>A0AB34KCQ6_PRYPA</name>